<dbReference type="GO" id="GO:0005737">
    <property type="term" value="C:cytoplasm"/>
    <property type="evidence" value="ECO:0007669"/>
    <property type="project" value="TreeGrafter"/>
</dbReference>
<dbReference type="AlphaFoldDB" id="A0A0W8FSX9"/>
<evidence type="ECO:0000313" key="14">
    <source>
        <dbReference type="EMBL" id="KUG23889.1"/>
    </source>
</evidence>
<keyword evidence="6" id="KW-0662">Pyridine nucleotide biosynthesis</keyword>
<evidence type="ECO:0000256" key="5">
    <source>
        <dbReference type="ARBA" id="ARBA00011944"/>
    </source>
</evidence>
<dbReference type="PANTHER" id="PTHR32179">
    <property type="entry name" value="NICOTINATE-NUCLEOTIDE PYROPHOSPHORYLASE [CARBOXYLATING]"/>
    <property type="match status" value="1"/>
</dbReference>
<sequence>MVSEAIKKIIKYALAEDIGTGDITTQATINPGKKGRAIAVAKEDFVVAGVCVFAETFKFLDKNTKVNILIDDGRRAKKGDVIAKVSGNLSNILQAERVALNLFQRMCGIASLTSRYVKAVRRTKVIILDTRKTVPGLRILDKMAVRIGGGRNHRIGLYDGILIKDNHIEAAGSITAAVKAQRKNPFMKIEVETKNIKEVKEALKCDVDVIMLDNMSIPTMKKAVDLVNGRTLLEASGNVSLENVADIAAIGVDFISVGEITHSVRGADISLKIIA</sequence>
<dbReference type="EC" id="2.4.2.19" evidence="5"/>
<evidence type="ECO:0000256" key="3">
    <source>
        <dbReference type="ARBA" id="ARBA00009400"/>
    </source>
</evidence>
<gene>
    <name evidence="14" type="ORF">ASZ90_006293</name>
</gene>
<evidence type="ECO:0000256" key="11">
    <source>
        <dbReference type="ARBA" id="ARBA00069173"/>
    </source>
</evidence>
<dbReference type="EMBL" id="LNQE01000880">
    <property type="protein sequence ID" value="KUG23889.1"/>
    <property type="molecule type" value="Genomic_DNA"/>
</dbReference>
<organism evidence="14">
    <name type="scientific">hydrocarbon metagenome</name>
    <dbReference type="NCBI Taxonomy" id="938273"/>
    <lineage>
        <taxon>unclassified sequences</taxon>
        <taxon>metagenomes</taxon>
        <taxon>ecological metagenomes</taxon>
    </lineage>
</organism>
<keyword evidence="8 14" id="KW-0808">Transferase</keyword>
<comment type="subunit">
    <text evidence="4">Hexamer formed by 3 homodimers.</text>
</comment>
<dbReference type="CDD" id="cd01572">
    <property type="entry name" value="QPRTase"/>
    <property type="match status" value="1"/>
</dbReference>
<dbReference type="GO" id="GO:0009435">
    <property type="term" value="P:NAD+ biosynthetic process"/>
    <property type="evidence" value="ECO:0007669"/>
    <property type="project" value="UniProtKB-UniPathway"/>
</dbReference>
<dbReference type="FunFam" id="3.20.20.70:FF:000030">
    <property type="entry name" value="Nicotinate-nucleotide pyrophosphorylase, carboxylating"/>
    <property type="match status" value="1"/>
</dbReference>
<dbReference type="FunFam" id="3.90.1170.20:FF:000001">
    <property type="entry name" value="Nicotinate-nucleotide diphosphorylase (Carboxylating)"/>
    <property type="match status" value="1"/>
</dbReference>
<dbReference type="InterPro" id="IPR036068">
    <property type="entry name" value="Nicotinate_pribotase-like_C"/>
</dbReference>
<dbReference type="InterPro" id="IPR037128">
    <property type="entry name" value="Quinolinate_PRibosylTase_N_sf"/>
</dbReference>
<dbReference type="Gene3D" id="3.90.1170.20">
    <property type="entry name" value="Quinolinate phosphoribosyl transferase, N-terminal domain"/>
    <property type="match status" value="1"/>
</dbReference>
<dbReference type="Pfam" id="PF01729">
    <property type="entry name" value="QRPTase_C"/>
    <property type="match status" value="1"/>
</dbReference>
<dbReference type="InterPro" id="IPR004393">
    <property type="entry name" value="NadC"/>
</dbReference>
<evidence type="ECO:0000256" key="7">
    <source>
        <dbReference type="ARBA" id="ARBA00022676"/>
    </source>
</evidence>
<evidence type="ECO:0000256" key="2">
    <source>
        <dbReference type="ARBA" id="ARBA00004893"/>
    </source>
</evidence>
<dbReference type="NCBIfam" id="TIGR00078">
    <property type="entry name" value="nadC"/>
    <property type="match status" value="1"/>
</dbReference>
<feature type="domain" description="Quinolinate phosphoribosyl transferase N-terminal" evidence="13">
    <location>
        <begin position="22"/>
        <end position="107"/>
    </location>
</feature>
<dbReference type="GO" id="GO:0034213">
    <property type="term" value="P:quinolinate catabolic process"/>
    <property type="evidence" value="ECO:0007669"/>
    <property type="project" value="TreeGrafter"/>
</dbReference>
<dbReference type="InterPro" id="IPR002638">
    <property type="entry name" value="Quinolinate_PRibosylTrfase_C"/>
</dbReference>
<protein>
    <recommendedName>
        <fullName evidence="11">Probable nicotinate-nucleotide pyrophosphorylase [carboxylating]</fullName>
        <ecNumber evidence="5">2.4.2.19</ecNumber>
    </recommendedName>
    <alternativeName>
        <fullName evidence="9">Quinolinate phosphoribosyltransferase [decarboxylating]</fullName>
    </alternativeName>
</protein>
<comment type="catalytic activity">
    <reaction evidence="10">
        <text>nicotinate beta-D-ribonucleotide + CO2 + diphosphate = quinolinate + 5-phospho-alpha-D-ribose 1-diphosphate + 2 H(+)</text>
        <dbReference type="Rhea" id="RHEA:12733"/>
        <dbReference type="ChEBI" id="CHEBI:15378"/>
        <dbReference type="ChEBI" id="CHEBI:16526"/>
        <dbReference type="ChEBI" id="CHEBI:29959"/>
        <dbReference type="ChEBI" id="CHEBI:33019"/>
        <dbReference type="ChEBI" id="CHEBI:57502"/>
        <dbReference type="ChEBI" id="CHEBI:58017"/>
        <dbReference type="EC" id="2.4.2.19"/>
    </reaction>
</comment>
<keyword evidence="7 14" id="KW-0328">Glycosyltransferase</keyword>
<comment type="pathway">
    <text evidence="2">Cofactor biosynthesis; NAD(+) biosynthesis; nicotinate D-ribonucleotide from quinolinate: step 1/1.</text>
</comment>
<evidence type="ECO:0000256" key="10">
    <source>
        <dbReference type="ARBA" id="ARBA00047445"/>
    </source>
</evidence>
<dbReference type="SUPFAM" id="SSF51690">
    <property type="entry name" value="Nicotinate/Quinolinate PRTase C-terminal domain-like"/>
    <property type="match status" value="1"/>
</dbReference>
<evidence type="ECO:0000256" key="9">
    <source>
        <dbReference type="ARBA" id="ARBA00033102"/>
    </source>
</evidence>
<accession>A0A0W8FSX9</accession>
<comment type="similarity">
    <text evidence="3">Belongs to the NadC/ModD family.</text>
</comment>
<evidence type="ECO:0000256" key="6">
    <source>
        <dbReference type="ARBA" id="ARBA00022642"/>
    </source>
</evidence>
<comment type="function">
    <text evidence="1">Involved in the catabolism of quinolinic acid (QA).</text>
</comment>
<dbReference type="SUPFAM" id="SSF54675">
    <property type="entry name" value="Nicotinate/Quinolinate PRTase N-terminal domain-like"/>
    <property type="match status" value="1"/>
</dbReference>
<evidence type="ECO:0000256" key="4">
    <source>
        <dbReference type="ARBA" id="ARBA00011218"/>
    </source>
</evidence>
<dbReference type="InterPro" id="IPR022412">
    <property type="entry name" value="Quinolinate_PRibosylTrfase_N"/>
</dbReference>
<dbReference type="Gene3D" id="3.20.20.70">
    <property type="entry name" value="Aldolase class I"/>
    <property type="match status" value="1"/>
</dbReference>
<evidence type="ECO:0000259" key="12">
    <source>
        <dbReference type="Pfam" id="PF01729"/>
    </source>
</evidence>
<dbReference type="UniPathway" id="UPA00253">
    <property type="reaction ID" value="UER00331"/>
</dbReference>
<dbReference type="InterPro" id="IPR027277">
    <property type="entry name" value="NadC/ModD"/>
</dbReference>
<evidence type="ECO:0000256" key="1">
    <source>
        <dbReference type="ARBA" id="ARBA00003237"/>
    </source>
</evidence>
<proteinExistence type="inferred from homology"/>
<feature type="domain" description="Quinolinate phosphoribosyl transferase C-terminal" evidence="12">
    <location>
        <begin position="109"/>
        <end position="272"/>
    </location>
</feature>
<dbReference type="InterPro" id="IPR013785">
    <property type="entry name" value="Aldolase_TIM"/>
</dbReference>
<comment type="caution">
    <text evidence="14">The sequence shown here is derived from an EMBL/GenBank/DDBJ whole genome shotgun (WGS) entry which is preliminary data.</text>
</comment>
<dbReference type="PANTHER" id="PTHR32179:SF3">
    <property type="entry name" value="NICOTINATE-NUCLEOTIDE PYROPHOSPHORYLASE [CARBOXYLATING]"/>
    <property type="match status" value="1"/>
</dbReference>
<name>A0A0W8FSX9_9ZZZZ</name>
<evidence type="ECO:0000256" key="8">
    <source>
        <dbReference type="ARBA" id="ARBA00022679"/>
    </source>
</evidence>
<dbReference type="GO" id="GO:0004514">
    <property type="term" value="F:nicotinate-nucleotide diphosphorylase (carboxylating) activity"/>
    <property type="evidence" value="ECO:0007669"/>
    <property type="project" value="UniProtKB-EC"/>
</dbReference>
<reference evidence="14" key="1">
    <citation type="journal article" date="2015" name="Proc. Natl. Acad. Sci. U.S.A.">
        <title>Networks of energetic and metabolic interactions define dynamics in microbial communities.</title>
        <authorList>
            <person name="Embree M."/>
            <person name="Liu J.K."/>
            <person name="Al-Bassam M.M."/>
            <person name="Zengler K."/>
        </authorList>
    </citation>
    <scope>NUCLEOTIDE SEQUENCE</scope>
</reference>
<dbReference type="Pfam" id="PF02749">
    <property type="entry name" value="QRPTase_N"/>
    <property type="match status" value="1"/>
</dbReference>
<dbReference type="PIRSF" id="PIRSF006250">
    <property type="entry name" value="NadC_ModD"/>
    <property type="match status" value="1"/>
</dbReference>
<evidence type="ECO:0000259" key="13">
    <source>
        <dbReference type="Pfam" id="PF02749"/>
    </source>
</evidence>